<dbReference type="InterPro" id="IPR017039">
    <property type="entry name" value="Virul_fac_BrkB"/>
</dbReference>
<dbReference type="GO" id="GO:0005886">
    <property type="term" value="C:plasma membrane"/>
    <property type="evidence" value="ECO:0007669"/>
    <property type="project" value="UniProtKB-SubCell"/>
</dbReference>
<comment type="catalytic activity">
    <reaction evidence="17">
        <text>O-phospho-D-serine + H2O = D-serine + phosphate</text>
        <dbReference type="Rhea" id="RHEA:24873"/>
        <dbReference type="ChEBI" id="CHEBI:15377"/>
        <dbReference type="ChEBI" id="CHEBI:35247"/>
        <dbReference type="ChEBI" id="CHEBI:43474"/>
        <dbReference type="ChEBI" id="CHEBI:58680"/>
        <dbReference type="EC" id="3.1.3.3"/>
    </reaction>
</comment>
<accession>A0A7X6S1C9</accession>
<gene>
    <name evidence="20" type="primary">serB</name>
    <name evidence="20" type="ORF">HF992_09370</name>
</gene>
<dbReference type="InterPro" id="IPR023214">
    <property type="entry name" value="HAD_sf"/>
</dbReference>
<evidence type="ECO:0000256" key="16">
    <source>
        <dbReference type="ARBA" id="ARBA00048138"/>
    </source>
</evidence>
<dbReference type="SFLD" id="SFLDG01137">
    <property type="entry name" value="C1.6.1:_Phosphoserine_Phosphat"/>
    <property type="match status" value="1"/>
</dbReference>
<dbReference type="CDD" id="cd07500">
    <property type="entry name" value="HAD_PSP"/>
    <property type="match status" value="1"/>
</dbReference>
<dbReference type="GO" id="GO:0036424">
    <property type="term" value="F:L-phosphoserine phosphatase activity"/>
    <property type="evidence" value="ECO:0007669"/>
    <property type="project" value="InterPro"/>
</dbReference>
<protein>
    <recommendedName>
        <fullName evidence="5">phosphoserine phosphatase</fullName>
        <ecNumber evidence="5">3.1.3.3</ecNumber>
    </recommendedName>
    <alternativeName>
        <fullName evidence="15">O-phosphoserine phosphohydrolase</fullName>
    </alternativeName>
</protein>
<keyword evidence="14" id="KW-0718">Serine biosynthesis</keyword>
<dbReference type="NCBIfam" id="TIGR00338">
    <property type="entry name" value="serB"/>
    <property type="match status" value="1"/>
</dbReference>
<feature type="active site" description="Nucleophile" evidence="18">
    <location>
        <position position="318"/>
    </location>
</feature>
<dbReference type="SUPFAM" id="SSF56784">
    <property type="entry name" value="HAD-like"/>
    <property type="match status" value="1"/>
</dbReference>
<dbReference type="GO" id="GO:0006564">
    <property type="term" value="P:L-serine biosynthetic process"/>
    <property type="evidence" value="ECO:0007669"/>
    <property type="project" value="UniProtKB-KW"/>
</dbReference>
<keyword evidence="9" id="KW-0479">Metal-binding</keyword>
<keyword evidence="7" id="KW-0028">Amino-acid biosynthesis</keyword>
<evidence type="ECO:0000256" key="19">
    <source>
        <dbReference type="SAM" id="Phobius"/>
    </source>
</evidence>
<dbReference type="UniPathway" id="UPA00135">
    <property type="reaction ID" value="UER00198"/>
</dbReference>
<evidence type="ECO:0000256" key="1">
    <source>
        <dbReference type="ARBA" id="ARBA00001946"/>
    </source>
</evidence>
<dbReference type="Gene3D" id="3.40.50.1000">
    <property type="entry name" value="HAD superfamily/HAD-like"/>
    <property type="match status" value="1"/>
</dbReference>
<dbReference type="SFLD" id="SFLDS00003">
    <property type="entry name" value="Haloacid_Dehalogenase"/>
    <property type="match status" value="1"/>
</dbReference>
<evidence type="ECO:0000256" key="15">
    <source>
        <dbReference type="ARBA" id="ARBA00031693"/>
    </source>
</evidence>
<dbReference type="EC" id="3.1.3.3" evidence="5"/>
<evidence type="ECO:0000256" key="11">
    <source>
        <dbReference type="ARBA" id="ARBA00022842"/>
    </source>
</evidence>
<dbReference type="EMBL" id="JAAXPR010000020">
    <property type="protein sequence ID" value="NKZ21034.1"/>
    <property type="molecule type" value="Genomic_DNA"/>
</dbReference>
<evidence type="ECO:0000313" key="20">
    <source>
        <dbReference type="EMBL" id="NKZ21034.1"/>
    </source>
</evidence>
<name>A0A7X6S1C9_9STRE</name>
<dbReference type="SFLD" id="SFLDG01136">
    <property type="entry name" value="C1.6:_Phosphoserine_Phosphatas"/>
    <property type="match status" value="1"/>
</dbReference>
<evidence type="ECO:0000256" key="18">
    <source>
        <dbReference type="PIRSR" id="PIRSR604469-1"/>
    </source>
</evidence>
<evidence type="ECO:0000256" key="7">
    <source>
        <dbReference type="ARBA" id="ARBA00022605"/>
    </source>
</evidence>
<evidence type="ECO:0000256" key="6">
    <source>
        <dbReference type="ARBA" id="ARBA00022475"/>
    </source>
</evidence>
<feature type="transmembrane region" description="Helical" evidence="19">
    <location>
        <begin position="212"/>
        <end position="233"/>
    </location>
</feature>
<feature type="active site" description="Proton donor" evidence="18">
    <location>
        <position position="320"/>
    </location>
</feature>
<keyword evidence="8 19" id="KW-0812">Transmembrane</keyword>
<dbReference type="AlphaFoldDB" id="A0A7X6S1C9"/>
<dbReference type="PANTHER" id="PTHR43344:SF2">
    <property type="entry name" value="PHOSPHOSERINE PHOSPHATASE"/>
    <property type="match status" value="1"/>
</dbReference>
<comment type="subcellular location">
    <subcellularLocation>
        <location evidence="2">Cell membrane</location>
        <topology evidence="2">Multi-pass membrane protein</topology>
    </subcellularLocation>
</comment>
<evidence type="ECO:0000256" key="8">
    <source>
        <dbReference type="ARBA" id="ARBA00022692"/>
    </source>
</evidence>
<evidence type="ECO:0000313" key="21">
    <source>
        <dbReference type="Proteomes" id="UP000522720"/>
    </source>
</evidence>
<evidence type="ECO:0000256" key="3">
    <source>
        <dbReference type="ARBA" id="ARBA00005135"/>
    </source>
</evidence>
<evidence type="ECO:0000256" key="12">
    <source>
        <dbReference type="ARBA" id="ARBA00022989"/>
    </source>
</evidence>
<evidence type="ECO:0000256" key="5">
    <source>
        <dbReference type="ARBA" id="ARBA00012640"/>
    </source>
</evidence>
<organism evidence="20 21">
    <name type="scientific">Streptococcus ovuberis</name>
    <dbReference type="NCBI Taxonomy" id="1936207"/>
    <lineage>
        <taxon>Bacteria</taxon>
        <taxon>Bacillati</taxon>
        <taxon>Bacillota</taxon>
        <taxon>Bacilli</taxon>
        <taxon>Lactobacillales</taxon>
        <taxon>Streptococcaceae</taxon>
        <taxon>Streptococcus</taxon>
    </lineage>
</organism>
<keyword evidence="6" id="KW-1003">Cell membrane</keyword>
<comment type="cofactor">
    <cofactor evidence="1">
        <name>Mg(2+)</name>
        <dbReference type="ChEBI" id="CHEBI:18420"/>
    </cofactor>
</comment>
<dbReference type="SFLD" id="SFLDF00029">
    <property type="entry name" value="phosphoserine_phosphatase"/>
    <property type="match status" value="1"/>
</dbReference>
<dbReference type="InterPro" id="IPR036412">
    <property type="entry name" value="HAD-like_sf"/>
</dbReference>
<dbReference type="Proteomes" id="UP000522720">
    <property type="component" value="Unassembled WGS sequence"/>
</dbReference>
<keyword evidence="21" id="KW-1185">Reference proteome</keyword>
<evidence type="ECO:0000256" key="14">
    <source>
        <dbReference type="ARBA" id="ARBA00023299"/>
    </source>
</evidence>
<evidence type="ECO:0000256" key="2">
    <source>
        <dbReference type="ARBA" id="ARBA00004651"/>
    </source>
</evidence>
<feature type="transmembrane region" description="Helical" evidence="19">
    <location>
        <begin position="93"/>
        <end position="112"/>
    </location>
</feature>
<dbReference type="Pfam" id="PF12710">
    <property type="entry name" value="HAD"/>
    <property type="match status" value="1"/>
</dbReference>
<dbReference type="PANTHER" id="PTHR43344">
    <property type="entry name" value="PHOSPHOSERINE PHOSPHATASE"/>
    <property type="match status" value="1"/>
</dbReference>
<evidence type="ECO:0000256" key="9">
    <source>
        <dbReference type="ARBA" id="ARBA00022723"/>
    </source>
</evidence>
<proteinExistence type="inferred from homology"/>
<feature type="transmembrane region" description="Helical" evidence="19">
    <location>
        <begin position="133"/>
        <end position="163"/>
    </location>
</feature>
<feature type="transmembrane region" description="Helical" evidence="19">
    <location>
        <begin position="245"/>
        <end position="271"/>
    </location>
</feature>
<dbReference type="InterPro" id="IPR004469">
    <property type="entry name" value="PSP"/>
</dbReference>
<dbReference type="GO" id="GO:0005737">
    <property type="term" value="C:cytoplasm"/>
    <property type="evidence" value="ECO:0007669"/>
    <property type="project" value="TreeGrafter"/>
</dbReference>
<keyword evidence="12 19" id="KW-1133">Transmembrane helix</keyword>
<sequence>MKAFIQKIQNHPFVQNFLRFFQGAEMDLTSIAVAYYLLVAIFPVFFLLSSLLPYLPIQVEDVLDFLKNALPGEIYEYLGAMVKNILTNPSSGWLGLSIATTLWTFSQSMIILQKAFNKAYGMEDHRDMVVGRLVGILVGVILQVGLFLLVSVGFFGETIISFVNRFVALDMKALRTVLSWTQPWIFLGFILIIMMLYAFLPNVRIKKVRYVLPGTLFVVGVLSGTTNLVSLYLDQYMGKFESFQLVSYVLLLVVMVWFILIAQLLIVGAVLNASFQALDEPSFTARRGTLAGLMEKLKNLKRKQEKGVKGTQGLLVMDVDSTLIQEEAIDILGELAGVGPQVAAITEKAMQGELDFEEALKARVALLKGLPETVFDLVLTKLHFNTGAEQLVEELHARGYKIGLVSGGFHENVDPLAKKLGIDYVKANKLEVKDGQLTGRIEGDIVTKATKLAMLTAWAKENNLELSQTIAMGDGANDLPMIENAGIGIAFNAKPMVKAMAPYQINTLDLYQVIEIMDQKDQTSPEKDT</sequence>
<evidence type="ECO:0000256" key="13">
    <source>
        <dbReference type="ARBA" id="ARBA00023136"/>
    </source>
</evidence>
<feature type="transmembrane region" description="Helical" evidence="19">
    <location>
        <begin position="33"/>
        <end position="55"/>
    </location>
</feature>
<dbReference type="InterPro" id="IPR050582">
    <property type="entry name" value="HAD-like_SerB"/>
</dbReference>
<comment type="pathway">
    <text evidence="3">Amino-acid biosynthesis; L-serine biosynthesis; L-serine from 3-phospho-D-glycerate: step 3/3.</text>
</comment>
<dbReference type="NCBIfam" id="TIGR01488">
    <property type="entry name" value="HAD-SF-IB"/>
    <property type="match status" value="1"/>
</dbReference>
<dbReference type="Pfam" id="PF03631">
    <property type="entry name" value="Virul_fac_BrkB"/>
    <property type="match status" value="1"/>
</dbReference>
<evidence type="ECO:0000256" key="10">
    <source>
        <dbReference type="ARBA" id="ARBA00022801"/>
    </source>
</evidence>
<evidence type="ECO:0000256" key="4">
    <source>
        <dbReference type="ARBA" id="ARBA00009184"/>
    </source>
</evidence>
<feature type="transmembrane region" description="Helical" evidence="19">
    <location>
        <begin position="183"/>
        <end position="200"/>
    </location>
</feature>
<comment type="caution">
    <text evidence="20">The sequence shown here is derived from an EMBL/GenBank/DDBJ whole genome shotgun (WGS) entry which is preliminary data.</text>
</comment>
<keyword evidence="10 20" id="KW-0378">Hydrolase</keyword>
<comment type="similarity">
    <text evidence="4">Belongs to the HAD-like hydrolase superfamily. SerB family.</text>
</comment>
<reference evidence="20 21" key="1">
    <citation type="submission" date="2020-04" db="EMBL/GenBank/DDBJ databases">
        <title>MicrobeNet Type strains.</title>
        <authorList>
            <person name="Nicholson A.C."/>
        </authorList>
    </citation>
    <scope>NUCLEOTIDE SEQUENCE [LARGE SCALE GENOMIC DNA]</scope>
    <source>
        <strain evidence="20 21">CCUG 69612</strain>
    </source>
</reference>
<keyword evidence="11" id="KW-0460">Magnesium</keyword>
<keyword evidence="13 19" id="KW-0472">Membrane</keyword>
<dbReference type="GO" id="GO:0000287">
    <property type="term" value="F:magnesium ion binding"/>
    <property type="evidence" value="ECO:0007669"/>
    <property type="project" value="TreeGrafter"/>
</dbReference>
<evidence type="ECO:0000256" key="17">
    <source>
        <dbReference type="ARBA" id="ARBA00048523"/>
    </source>
</evidence>
<comment type="catalytic activity">
    <reaction evidence="16">
        <text>O-phospho-L-serine + H2O = L-serine + phosphate</text>
        <dbReference type="Rhea" id="RHEA:21208"/>
        <dbReference type="ChEBI" id="CHEBI:15377"/>
        <dbReference type="ChEBI" id="CHEBI:33384"/>
        <dbReference type="ChEBI" id="CHEBI:43474"/>
        <dbReference type="ChEBI" id="CHEBI:57524"/>
        <dbReference type="EC" id="3.1.3.3"/>
    </reaction>
</comment>